<accession>A0A5P0YM08</accession>
<dbReference type="EMBL" id="JABJXA010000293">
    <property type="protein sequence ID" value="MBB1262266.1"/>
    <property type="molecule type" value="Genomic_DNA"/>
</dbReference>
<feature type="domain" description="ABC transmembrane type-1" evidence="8">
    <location>
        <begin position="67"/>
        <end position="297"/>
    </location>
</feature>
<dbReference type="RefSeq" id="WP_143646822.1">
    <property type="nucleotide sequence ID" value="NZ_JABJWZ010000389.1"/>
</dbReference>
<reference evidence="13 14" key="2">
    <citation type="submission" date="2020-05" db="EMBL/GenBank/DDBJ databases">
        <title>Classification of alakaliphilic streptomycetes isolated from an alkaline soil next to Lonar Crater, India and a proposal for the recognition of Streptomyces alkaliterrae sp. nov.</title>
        <authorList>
            <person name="Golinska P."/>
        </authorList>
    </citation>
    <scope>NUCLEOTIDE SEQUENCE [LARGE SCALE GENOMIC DNA]</scope>
    <source>
        <strain evidence="14">OF3</strain>
        <strain evidence="13">OF8</strain>
    </source>
</reference>
<dbReference type="Proteomes" id="UP000320857">
    <property type="component" value="Unassembled WGS sequence"/>
</dbReference>
<dbReference type="GO" id="GO:0005886">
    <property type="term" value="C:plasma membrane"/>
    <property type="evidence" value="ECO:0007669"/>
    <property type="project" value="UniProtKB-SubCell"/>
</dbReference>
<name>A0A5P0YM08_9ACTN</name>
<proteinExistence type="inferred from homology"/>
<feature type="transmembrane region" description="Helical" evidence="7">
    <location>
        <begin position="166"/>
        <end position="186"/>
    </location>
</feature>
<evidence type="ECO:0000256" key="5">
    <source>
        <dbReference type="ARBA" id="ARBA00022989"/>
    </source>
</evidence>
<dbReference type="Pfam" id="PF00528">
    <property type="entry name" value="BPD_transp_1"/>
    <property type="match status" value="1"/>
</dbReference>
<feature type="transmembrane region" description="Helical" evidence="7">
    <location>
        <begin position="276"/>
        <end position="298"/>
    </location>
</feature>
<keyword evidence="4 7" id="KW-0812">Transmembrane</keyword>
<dbReference type="InterPro" id="IPR000515">
    <property type="entry name" value="MetI-like"/>
</dbReference>
<dbReference type="InterPro" id="IPR035906">
    <property type="entry name" value="MetI-like_sf"/>
</dbReference>
<dbReference type="EMBL" id="VJYK02000036">
    <property type="protein sequence ID" value="MQS01345.1"/>
    <property type="molecule type" value="Genomic_DNA"/>
</dbReference>
<reference evidence="11 12" key="1">
    <citation type="submission" date="2019-10" db="EMBL/GenBank/DDBJ databases">
        <title>Streptomyces sp. nov., a novel actinobacterium isolated from alkaline environment.</title>
        <authorList>
            <person name="Golinska P."/>
        </authorList>
    </citation>
    <scope>NUCLEOTIDE SEQUENCE [LARGE SCALE GENOMIC DNA]</scope>
    <source>
        <strain evidence="11 12">OF1</strain>
    </source>
</reference>
<keyword evidence="2 7" id="KW-0813">Transport</keyword>
<keyword evidence="5 7" id="KW-1133">Transmembrane helix</keyword>
<dbReference type="OrthoDB" id="9782326at2"/>
<evidence type="ECO:0000256" key="6">
    <source>
        <dbReference type="ARBA" id="ARBA00023136"/>
    </source>
</evidence>
<dbReference type="SUPFAM" id="SSF161098">
    <property type="entry name" value="MetI-like"/>
    <property type="match status" value="1"/>
</dbReference>
<evidence type="ECO:0000313" key="14">
    <source>
        <dbReference type="Proteomes" id="UP000525686"/>
    </source>
</evidence>
<comment type="similarity">
    <text evidence="7">Belongs to the binding-protein-dependent transport system permease family.</text>
</comment>
<dbReference type="Gene3D" id="1.10.3720.10">
    <property type="entry name" value="MetI-like"/>
    <property type="match status" value="1"/>
</dbReference>
<keyword evidence="6 7" id="KW-0472">Membrane</keyword>
<feature type="transmembrane region" description="Helical" evidence="7">
    <location>
        <begin position="228"/>
        <end position="247"/>
    </location>
</feature>
<evidence type="ECO:0000256" key="4">
    <source>
        <dbReference type="ARBA" id="ARBA00022692"/>
    </source>
</evidence>
<evidence type="ECO:0000256" key="1">
    <source>
        <dbReference type="ARBA" id="ARBA00004651"/>
    </source>
</evidence>
<gene>
    <name evidence="11" type="ORF">FNX44_005535</name>
    <name evidence="9" type="ORF">H3146_24875</name>
    <name evidence="10" type="ORF">H3147_26175</name>
</gene>
<dbReference type="PANTHER" id="PTHR30193:SF41">
    <property type="entry name" value="DIACETYLCHITOBIOSE UPTAKE SYSTEM PERMEASE PROTEIN NGCF"/>
    <property type="match status" value="1"/>
</dbReference>
<protein>
    <submittedName>
        <fullName evidence="11">ABC transporter permease subunit</fullName>
    </submittedName>
    <submittedName>
        <fullName evidence="9">Sugar ABC transporter permease</fullName>
    </submittedName>
</protein>
<sequence length="308" mass="34085">MRQGKYPFILGFLVAPVGLYLVFVIWPYLQTIGYSFTDWSGQTQTFDFVGLDNYTRLFGDEVFHNALRNNLQFLVFVPVLTILLALFFAFMLNVGGRGGGGVQPVRGAGLYRIVFFFPQVLSIAILAILFQAVYRSDGAGLLNGILIAVGLGDPASPVEWLNSPDLVRWCLIMVLVWSGVGFYMVLFSAAMQSIPRDVFEAALLDGASRTQTFFRVTLPLLWDTVQTAWVFLAILAMDAFLLVSTLTPGQYGGGPDHNSEVLATYLMRNFNVFGQAGYACAIGVVMLVLTLLISVITLRATRRDRIEF</sequence>
<dbReference type="AlphaFoldDB" id="A0A5P0YM08"/>
<evidence type="ECO:0000313" key="11">
    <source>
        <dbReference type="EMBL" id="MQS01345.1"/>
    </source>
</evidence>
<dbReference type="PROSITE" id="PS50928">
    <property type="entry name" value="ABC_TM1"/>
    <property type="match status" value="1"/>
</dbReference>
<comment type="caution">
    <text evidence="11">The sequence shown here is derived from an EMBL/GenBank/DDBJ whole genome shotgun (WGS) entry which is preliminary data.</text>
</comment>
<evidence type="ECO:0000313" key="12">
    <source>
        <dbReference type="Proteomes" id="UP000320857"/>
    </source>
</evidence>
<evidence type="ECO:0000313" key="9">
    <source>
        <dbReference type="EMBL" id="MBB1256557.1"/>
    </source>
</evidence>
<comment type="subcellular location">
    <subcellularLocation>
        <location evidence="1 7">Cell membrane</location>
        <topology evidence="1 7">Multi-pass membrane protein</topology>
    </subcellularLocation>
</comment>
<feature type="transmembrane region" description="Helical" evidence="7">
    <location>
        <begin position="71"/>
        <end position="92"/>
    </location>
</feature>
<evidence type="ECO:0000313" key="13">
    <source>
        <dbReference type="Proteomes" id="UP000517765"/>
    </source>
</evidence>
<dbReference type="InterPro" id="IPR051393">
    <property type="entry name" value="ABC_transporter_permease"/>
</dbReference>
<evidence type="ECO:0000256" key="3">
    <source>
        <dbReference type="ARBA" id="ARBA00022475"/>
    </source>
</evidence>
<dbReference type="Proteomes" id="UP000517765">
    <property type="component" value="Unassembled WGS sequence"/>
</dbReference>
<evidence type="ECO:0000313" key="10">
    <source>
        <dbReference type="EMBL" id="MBB1262266.1"/>
    </source>
</evidence>
<evidence type="ECO:0000259" key="8">
    <source>
        <dbReference type="PROSITE" id="PS50928"/>
    </source>
</evidence>
<organism evidence="11 12">
    <name type="scientific">Streptomyces alkaliterrae</name>
    <dbReference type="NCBI Taxonomy" id="2213162"/>
    <lineage>
        <taxon>Bacteria</taxon>
        <taxon>Bacillati</taxon>
        <taxon>Actinomycetota</taxon>
        <taxon>Actinomycetes</taxon>
        <taxon>Kitasatosporales</taxon>
        <taxon>Streptomycetaceae</taxon>
        <taxon>Streptomyces</taxon>
    </lineage>
</organism>
<dbReference type="PANTHER" id="PTHR30193">
    <property type="entry name" value="ABC TRANSPORTER PERMEASE PROTEIN"/>
    <property type="match status" value="1"/>
</dbReference>
<keyword evidence="12" id="KW-1185">Reference proteome</keyword>
<keyword evidence="3" id="KW-1003">Cell membrane</keyword>
<dbReference type="Proteomes" id="UP000525686">
    <property type="component" value="Unassembled WGS sequence"/>
</dbReference>
<reference evidence="9" key="3">
    <citation type="journal article" name="Syst. Appl. Microbiol.">
        <title>Streptomyces alkaliterrae sp. nov., isolated from an alkaline soil, and emended descriptions of Streptomyces alkaliphilus, Streptomyces calidiresistens and Streptomyces durbertensis.</title>
        <authorList>
            <person name="Swiecimska M."/>
            <person name="Golinska P."/>
            <person name="Nouioui I."/>
            <person name="Wypij M."/>
            <person name="Rai M."/>
            <person name="Sangal V."/>
            <person name="Goodfellow M."/>
        </authorList>
    </citation>
    <scope>NUCLEOTIDE SEQUENCE</scope>
    <source>
        <strain evidence="9">OF3</strain>
        <strain evidence="10">OF8</strain>
    </source>
</reference>
<evidence type="ECO:0000256" key="7">
    <source>
        <dbReference type="RuleBase" id="RU363032"/>
    </source>
</evidence>
<feature type="transmembrane region" description="Helical" evidence="7">
    <location>
        <begin position="113"/>
        <end position="134"/>
    </location>
</feature>
<dbReference type="CDD" id="cd06261">
    <property type="entry name" value="TM_PBP2"/>
    <property type="match status" value="1"/>
</dbReference>
<dbReference type="EMBL" id="JABJWZ010000389">
    <property type="protein sequence ID" value="MBB1256557.1"/>
    <property type="molecule type" value="Genomic_DNA"/>
</dbReference>
<dbReference type="GO" id="GO:0055085">
    <property type="term" value="P:transmembrane transport"/>
    <property type="evidence" value="ECO:0007669"/>
    <property type="project" value="InterPro"/>
</dbReference>
<feature type="transmembrane region" description="Helical" evidence="7">
    <location>
        <begin position="7"/>
        <end position="29"/>
    </location>
</feature>
<evidence type="ECO:0000256" key="2">
    <source>
        <dbReference type="ARBA" id="ARBA00022448"/>
    </source>
</evidence>